<dbReference type="Pfam" id="PF03167">
    <property type="entry name" value="UDG"/>
    <property type="match status" value="1"/>
</dbReference>
<feature type="domain" description="Uracil-DNA glycosylase-like" evidence="1">
    <location>
        <begin position="11"/>
        <end position="150"/>
    </location>
</feature>
<dbReference type="CDD" id="cd10032">
    <property type="entry name" value="UDG-F6_HDG"/>
    <property type="match status" value="1"/>
</dbReference>
<sequence length="167" mass="19248">MEQIKHNIDPFFCLDSQILILGSFPSPKSRETGFYYGHPQNRFWKTLCGIFDDNIVPNIISEKKTYLKMRKIALWDVVASCQIHGAADSSIKNVVYNDLHYIIDTTPIQLIATTGKKADSLFRRRWSKDPEINKINYLNLPSTSPANASMNLLQLIKYYHQIIDVLK</sequence>
<evidence type="ECO:0000259" key="1">
    <source>
        <dbReference type="Pfam" id="PF03167"/>
    </source>
</evidence>
<evidence type="ECO:0000313" key="3">
    <source>
        <dbReference type="Proteomes" id="UP000461754"/>
    </source>
</evidence>
<proteinExistence type="predicted"/>
<dbReference type="GO" id="GO:0033958">
    <property type="term" value="F:DNA-deoxyinosine glycosylase activity"/>
    <property type="evidence" value="ECO:0007669"/>
    <property type="project" value="UniProtKB-EC"/>
</dbReference>
<dbReference type="NCBIfam" id="TIGR04274">
    <property type="entry name" value="hypoxanDNAglyco"/>
    <property type="match status" value="1"/>
</dbReference>
<reference evidence="2 3" key="1">
    <citation type="submission" date="2019-08" db="EMBL/GenBank/DDBJ databases">
        <title>In-depth cultivation of the pig gut microbiome towards novel bacterial diversity and tailored functional studies.</title>
        <authorList>
            <person name="Wylensek D."/>
            <person name="Hitch T.C.A."/>
            <person name="Clavel T."/>
        </authorList>
    </citation>
    <scope>NUCLEOTIDE SEQUENCE [LARGE SCALE GENOMIC DNA]</scope>
    <source>
        <strain evidence="2 3">RF-744-FAT-4</strain>
    </source>
</reference>
<dbReference type="InterPro" id="IPR005122">
    <property type="entry name" value="Uracil-DNA_glycosylase-like"/>
</dbReference>
<keyword evidence="2" id="KW-0326">Glycosidase</keyword>
<dbReference type="AlphaFoldDB" id="A0A7X2NG81"/>
<comment type="caution">
    <text evidence="2">The sequence shown here is derived from an EMBL/GenBank/DDBJ whole genome shotgun (WGS) entry which is preliminary data.</text>
</comment>
<accession>A0A7X2NG81</accession>
<keyword evidence="3" id="KW-1185">Reference proteome</keyword>
<dbReference type="Gene3D" id="3.40.470.10">
    <property type="entry name" value="Uracil-DNA glycosylase-like domain"/>
    <property type="match status" value="1"/>
</dbReference>
<evidence type="ECO:0000313" key="2">
    <source>
        <dbReference type="EMBL" id="MSS19950.1"/>
    </source>
</evidence>
<dbReference type="RefSeq" id="WP_154576327.1">
    <property type="nucleotide sequence ID" value="NZ_VUMO01000006.1"/>
</dbReference>
<dbReference type="SUPFAM" id="SSF52141">
    <property type="entry name" value="Uracil-DNA glycosylase-like"/>
    <property type="match status" value="1"/>
</dbReference>
<gene>
    <name evidence="2" type="ORF">FYJ52_06010</name>
</gene>
<protein>
    <submittedName>
        <fullName evidence="2">DNA-deoxyinosine glycosylase</fullName>
        <ecNumber evidence="2">3.2.2.15</ecNumber>
    </submittedName>
</protein>
<organism evidence="2 3">
    <name type="scientific">Pseudoramibacter porci</name>
    <dbReference type="NCBI Taxonomy" id="2606631"/>
    <lineage>
        <taxon>Bacteria</taxon>
        <taxon>Bacillati</taxon>
        <taxon>Bacillota</taxon>
        <taxon>Clostridia</taxon>
        <taxon>Eubacteriales</taxon>
        <taxon>Eubacteriaceae</taxon>
        <taxon>Pseudoramibacter</taxon>
    </lineage>
</organism>
<dbReference type="Proteomes" id="UP000461754">
    <property type="component" value="Unassembled WGS sequence"/>
</dbReference>
<keyword evidence="2" id="KW-0378">Hydrolase</keyword>
<dbReference type="InterPro" id="IPR026353">
    <property type="entry name" value="Hypoxan-DNA_Glyclase"/>
</dbReference>
<dbReference type="EMBL" id="VUMO01000006">
    <property type="protein sequence ID" value="MSS19950.1"/>
    <property type="molecule type" value="Genomic_DNA"/>
</dbReference>
<dbReference type="InterPro" id="IPR036895">
    <property type="entry name" value="Uracil-DNA_glycosylase-like_sf"/>
</dbReference>
<dbReference type="EC" id="3.2.2.15" evidence="2"/>
<name>A0A7X2NG81_9FIRM</name>